<dbReference type="Proteomes" id="UP000199328">
    <property type="component" value="Unassembled WGS sequence"/>
</dbReference>
<protein>
    <recommendedName>
        <fullName evidence="3">Glycine zipper 2TM domain-containing protein</fullName>
    </recommendedName>
</protein>
<dbReference type="EMBL" id="FNFV01000004">
    <property type="protein sequence ID" value="SDK68626.1"/>
    <property type="molecule type" value="Genomic_DNA"/>
</dbReference>
<sequence>MARARLKTVTAIVAALAVSGCSIWDRMSEQEQTTTAATVGAVGGAVAGAHVAGGGNRTLGALLGGILGAGTGVAVADRY</sequence>
<accession>A0A1G9DXM0</accession>
<organism evidence="1 2">
    <name type="scientific">Meinhardsimonia xiamenensis</name>
    <dbReference type="NCBI Taxonomy" id="990712"/>
    <lineage>
        <taxon>Bacteria</taxon>
        <taxon>Pseudomonadati</taxon>
        <taxon>Pseudomonadota</taxon>
        <taxon>Alphaproteobacteria</taxon>
        <taxon>Rhodobacterales</taxon>
        <taxon>Paracoccaceae</taxon>
        <taxon>Meinhardsimonia</taxon>
    </lineage>
</organism>
<gene>
    <name evidence="1" type="ORF">SAMN05216257_10467</name>
</gene>
<dbReference type="RefSeq" id="WP_092500300.1">
    <property type="nucleotide sequence ID" value="NZ_FNFV01000004.1"/>
</dbReference>
<evidence type="ECO:0008006" key="3">
    <source>
        <dbReference type="Google" id="ProtNLM"/>
    </source>
</evidence>
<reference evidence="2" key="1">
    <citation type="submission" date="2016-10" db="EMBL/GenBank/DDBJ databases">
        <authorList>
            <person name="Varghese N."/>
            <person name="Submissions S."/>
        </authorList>
    </citation>
    <scope>NUCLEOTIDE SEQUENCE [LARGE SCALE GENOMIC DNA]</scope>
    <source>
        <strain evidence="2">CGMCC 1.10789</strain>
    </source>
</reference>
<dbReference type="PROSITE" id="PS51257">
    <property type="entry name" value="PROKAR_LIPOPROTEIN"/>
    <property type="match status" value="1"/>
</dbReference>
<dbReference type="OrthoDB" id="8641815at2"/>
<proteinExistence type="predicted"/>
<evidence type="ECO:0000313" key="1">
    <source>
        <dbReference type="EMBL" id="SDK68626.1"/>
    </source>
</evidence>
<dbReference type="STRING" id="990712.SAMN05216257_10467"/>
<name>A0A1G9DXM0_9RHOB</name>
<dbReference type="AlphaFoldDB" id="A0A1G9DXM0"/>
<keyword evidence="2" id="KW-1185">Reference proteome</keyword>
<evidence type="ECO:0000313" key="2">
    <source>
        <dbReference type="Proteomes" id="UP000199328"/>
    </source>
</evidence>